<protein>
    <submittedName>
        <fullName evidence="1">Uncharacterized protein</fullName>
    </submittedName>
</protein>
<evidence type="ECO:0000313" key="2">
    <source>
        <dbReference type="Proteomes" id="UP001172386"/>
    </source>
</evidence>
<comment type="caution">
    <text evidence="1">The sequence shown here is derived from an EMBL/GenBank/DDBJ whole genome shotgun (WGS) entry which is preliminary data.</text>
</comment>
<name>A0ACC2ZUV1_9EURO</name>
<accession>A0ACC2ZUV1</accession>
<evidence type="ECO:0000313" key="1">
    <source>
        <dbReference type="EMBL" id="KAJ9651319.1"/>
    </source>
</evidence>
<dbReference type="Proteomes" id="UP001172386">
    <property type="component" value="Unassembled WGS sequence"/>
</dbReference>
<keyword evidence="2" id="KW-1185">Reference proteome</keyword>
<reference evidence="1" key="1">
    <citation type="submission" date="2022-10" db="EMBL/GenBank/DDBJ databases">
        <title>Culturing micro-colonial fungi from biological soil crusts in the Mojave desert and describing Neophaeococcomyces mojavensis, and introducing the new genera and species Taxawa tesnikishii.</title>
        <authorList>
            <person name="Kurbessoian T."/>
            <person name="Stajich J.E."/>
        </authorList>
    </citation>
    <scope>NUCLEOTIDE SEQUENCE</scope>
    <source>
        <strain evidence="1">JES_112</strain>
    </source>
</reference>
<sequence length="547" mass="62246">MDFVKERPLPVLVALGMLTHFIVFIRIKPVTHAPPVALVLLTAPFVLFFALCLSTNAKKLSSATTTTIWYTSFLAGVLLDMLAYRVFFHRLKHFPGPFLARLTQWYHVWHVKDRIDNYKHLNKLHKQYGEFVRVGPNMLSVANPAIVNIAHGQTTKFTKSDWYEFGRPVTSLQQMTDHTLHDRRRRHGWDKAFTASALRSYDSRITNYTNKLIQQLRQRIGTSVNAQEWIGFFAFDVMGDLAFGRSFDALETGKSHWFIDALRDNGVPFGLFSTTMWLLECFIRVPLPDSTNPMIQMVNFSNTLMDERKKSKPNEPDVVSHILDAGEFFSNPQEEEMLLTGDARLLVVAGSDTTAATLTHVLYHVARDPVIASKLRTELDEHDLHSDDGLSITSLAHLQYLNAVINETLRLHPPVPGGVYRKSPKGGVAIGDYFIPEGCVVLSPQYTIQRSPKAFAQPDEFIPERWTTRPELILDKNAFFPFLLGRYGCIGKQLAYNEMRNVISRLVLEFDIAFAEGEDGTRLLEETQDHFTMGLAGLQLVFRERKT</sequence>
<dbReference type="EMBL" id="JAPDRQ010000264">
    <property type="protein sequence ID" value="KAJ9651319.1"/>
    <property type="molecule type" value="Genomic_DNA"/>
</dbReference>
<gene>
    <name evidence="1" type="ORF">H2198_009385</name>
</gene>
<organism evidence="1 2">
    <name type="scientific">Neophaeococcomyces mojaviensis</name>
    <dbReference type="NCBI Taxonomy" id="3383035"/>
    <lineage>
        <taxon>Eukaryota</taxon>
        <taxon>Fungi</taxon>
        <taxon>Dikarya</taxon>
        <taxon>Ascomycota</taxon>
        <taxon>Pezizomycotina</taxon>
        <taxon>Eurotiomycetes</taxon>
        <taxon>Chaetothyriomycetidae</taxon>
        <taxon>Chaetothyriales</taxon>
        <taxon>Chaetothyriales incertae sedis</taxon>
        <taxon>Neophaeococcomyces</taxon>
    </lineage>
</organism>
<proteinExistence type="predicted"/>